<name>S9PN52_SCHOY</name>
<keyword evidence="6" id="KW-1185">Reference proteome</keyword>
<feature type="domain" description="Myb-like" evidence="3">
    <location>
        <begin position="136"/>
        <end position="190"/>
    </location>
</feature>
<dbReference type="SUPFAM" id="SSF46689">
    <property type="entry name" value="Homeodomain-like"/>
    <property type="match status" value="2"/>
</dbReference>
<dbReference type="Gene3D" id="1.10.10.60">
    <property type="entry name" value="Homeodomain-like"/>
    <property type="match status" value="2"/>
</dbReference>
<keyword evidence="1" id="KW-0539">Nucleus</keyword>
<dbReference type="InterPro" id="IPR017930">
    <property type="entry name" value="Myb_dom"/>
</dbReference>
<feature type="region of interest" description="Disordered" evidence="2">
    <location>
        <begin position="239"/>
        <end position="263"/>
    </location>
</feature>
<dbReference type="InterPro" id="IPR052450">
    <property type="entry name" value="TRBD-Containing_Protein"/>
</dbReference>
<dbReference type="RefSeq" id="XP_013020586.1">
    <property type="nucleotide sequence ID" value="XM_013165132.1"/>
</dbReference>
<dbReference type="PROSITE" id="PS50090">
    <property type="entry name" value="MYB_LIKE"/>
    <property type="match status" value="2"/>
</dbReference>
<proteinExistence type="predicted"/>
<dbReference type="VEuPathDB" id="FungiDB:SOCG_04290"/>
<dbReference type="PANTHER" id="PTHR46734">
    <property type="entry name" value="TELOMERIC REPEAT-BINDING FACTOR 1 TERF1"/>
    <property type="match status" value="1"/>
</dbReference>
<dbReference type="GO" id="GO:0000785">
    <property type="term" value="C:chromatin"/>
    <property type="evidence" value="ECO:0007669"/>
    <property type="project" value="EnsemblFungi"/>
</dbReference>
<evidence type="ECO:0000313" key="6">
    <source>
        <dbReference type="Proteomes" id="UP000016088"/>
    </source>
</evidence>
<dbReference type="GeneID" id="25033254"/>
<accession>S9PN52</accession>
<dbReference type="InterPro" id="IPR001005">
    <property type="entry name" value="SANT/Myb"/>
</dbReference>
<reference evidence="5 6" key="1">
    <citation type="journal article" date="2011" name="Science">
        <title>Comparative functional genomics of the fission yeasts.</title>
        <authorList>
            <person name="Rhind N."/>
            <person name="Chen Z."/>
            <person name="Yassour M."/>
            <person name="Thompson D.A."/>
            <person name="Haas B.J."/>
            <person name="Habib N."/>
            <person name="Wapinski I."/>
            <person name="Roy S."/>
            <person name="Lin M.F."/>
            <person name="Heiman D.I."/>
            <person name="Young S.K."/>
            <person name="Furuya K."/>
            <person name="Guo Y."/>
            <person name="Pidoux A."/>
            <person name="Chen H.M."/>
            <person name="Robbertse B."/>
            <person name="Goldberg J.M."/>
            <person name="Aoki K."/>
            <person name="Bayne E.H."/>
            <person name="Berlin A.M."/>
            <person name="Desjardins C.A."/>
            <person name="Dobbs E."/>
            <person name="Dukaj L."/>
            <person name="Fan L."/>
            <person name="FitzGerald M.G."/>
            <person name="French C."/>
            <person name="Gujja S."/>
            <person name="Hansen K."/>
            <person name="Keifenheim D."/>
            <person name="Levin J.Z."/>
            <person name="Mosher R.A."/>
            <person name="Mueller C.A."/>
            <person name="Pfiffner J."/>
            <person name="Priest M."/>
            <person name="Russ C."/>
            <person name="Smialowska A."/>
            <person name="Swoboda P."/>
            <person name="Sykes S.M."/>
            <person name="Vaughn M."/>
            <person name="Vengrova S."/>
            <person name="Yoder R."/>
            <person name="Zeng Q."/>
            <person name="Allshire R."/>
            <person name="Baulcombe D."/>
            <person name="Birren B.W."/>
            <person name="Brown W."/>
            <person name="Ekwall K."/>
            <person name="Kellis M."/>
            <person name="Leatherwood J."/>
            <person name="Levin H."/>
            <person name="Margalit H."/>
            <person name="Martienssen R."/>
            <person name="Nieduszynski C.A."/>
            <person name="Spatafora J.W."/>
            <person name="Friedman N."/>
            <person name="Dalgaard J.Z."/>
            <person name="Baumann P."/>
            <person name="Niki H."/>
            <person name="Regev A."/>
            <person name="Nusbaum C."/>
        </authorList>
    </citation>
    <scope>NUCLEOTIDE SEQUENCE [LARGE SCALE GENOMIC DNA]</scope>
    <source>
        <strain evidence="6">yFS286</strain>
    </source>
</reference>
<dbReference type="GO" id="GO:0005634">
    <property type="term" value="C:nucleus"/>
    <property type="evidence" value="ECO:0007669"/>
    <property type="project" value="EnsemblFungi"/>
</dbReference>
<evidence type="ECO:0000256" key="1">
    <source>
        <dbReference type="ARBA" id="ARBA00023242"/>
    </source>
</evidence>
<dbReference type="OrthoDB" id="608866at2759"/>
<evidence type="ECO:0000259" key="4">
    <source>
        <dbReference type="PROSITE" id="PS51294"/>
    </source>
</evidence>
<dbReference type="InterPro" id="IPR009057">
    <property type="entry name" value="Homeodomain-like_sf"/>
</dbReference>
<dbReference type="OMA" id="CWTRISK"/>
<evidence type="ECO:0000313" key="5">
    <source>
        <dbReference type="EMBL" id="EPX70666.1"/>
    </source>
</evidence>
<feature type="domain" description="HTH myb-type" evidence="4">
    <location>
        <begin position="51"/>
        <end position="110"/>
    </location>
</feature>
<evidence type="ECO:0000259" key="3">
    <source>
        <dbReference type="PROSITE" id="PS50090"/>
    </source>
</evidence>
<dbReference type="Pfam" id="PF00249">
    <property type="entry name" value="Myb_DNA-binding"/>
    <property type="match status" value="2"/>
</dbReference>
<dbReference type="GO" id="GO:0000977">
    <property type="term" value="F:RNA polymerase II transcription regulatory region sequence-specific DNA binding"/>
    <property type="evidence" value="ECO:0007669"/>
    <property type="project" value="EnsemblFungi"/>
</dbReference>
<feature type="region of interest" description="Disordered" evidence="2">
    <location>
        <begin position="377"/>
        <end position="397"/>
    </location>
</feature>
<dbReference type="GO" id="GO:0001228">
    <property type="term" value="F:DNA-binding transcription activator activity, RNA polymerase II-specific"/>
    <property type="evidence" value="ECO:0007669"/>
    <property type="project" value="EnsemblFungi"/>
</dbReference>
<dbReference type="PROSITE" id="PS51294">
    <property type="entry name" value="HTH_MYB"/>
    <property type="match status" value="2"/>
</dbReference>
<dbReference type="AlphaFoldDB" id="S9PN52"/>
<dbReference type="HOGENOM" id="CLU_708153_0_0_1"/>
<dbReference type="Proteomes" id="UP000016088">
    <property type="component" value="Unassembled WGS sequence"/>
</dbReference>
<dbReference type="SMART" id="SM00717">
    <property type="entry name" value="SANT"/>
    <property type="match status" value="2"/>
</dbReference>
<dbReference type="eggNOG" id="ENOG502S225">
    <property type="taxonomic scope" value="Eukaryota"/>
</dbReference>
<feature type="domain" description="Myb-like" evidence="3">
    <location>
        <begin position="51"/>
        <end position="106"/>
    </location>
</feature>
<organism evidence="5 6">
    <name type="scientific">Schizosaccharomyces octosporus (strain yFS286)</name>
    <name type="common">Fission yeast</name>
    <name type="synonym">Octosporomyces octosporus</name>
    <dbReference type="NCBI Taxonomy" id="483514"/>
    <lineage>
        <taxon>Eukaryota</taxon>
        <taxon>Fungi</taxon>
        <taxon>Dikarya</taxon>
        <taxon>Ascomycota</taxon>
        <taxon>Taphrinomycotina</taxon>
        <taxon>Schizosaccharomycetes</taxon>
        <taxon>Schizosaccharomycetales</taxon>
        <taxon>Schizosaccharomycetaceae</taxon>
        <taxon>Schizosaccharomyces</taxon>
    </lineage>
</organism>
<dbReference type="PANTHER" id="PTHR46734:SF1">
    <property type="entry name" value="TELOMERIC REPEAT-BINDING FACTOR 1"/>
    <property type="match status" value="1"/>
</dbReference>
<dbReference type="EMBL" id="KE503208">
    <property type="protein sequence ID" value="EPX70666.1"/>
    <property type="molecule type" value="Genomic_DNA"/>
</dbReference>
<sequence>MGSLNTSKMPTELIDNQCVDLLNGSVLTEDDSRKKDDLEGFSVPRARKVTKTRKPRVKWTEKETNDLLRGCQIYGVGNWKKILMDERFHFVNRSPNDLKDRFRVILPEDYKKFYPNAKTHMGKNQKIPHTPGMAKASRKERKQFTPEEDERLLEGFFLHGPCWTRISKDASLGLQNRRSTDLRDRFRNAFPERYAAAGFKLKNNPGLRPKYDQSNYLMNDPSSTEAAAAAVAAVAAVAADRQETPSQNTSKDTAQDPSTVPVTSDDLLEWSNQSLNSSFYNTDRQQPRYASDSFLLSQALPETFPSNALHSFPPYDALFPTGNSSSLPPEAQSSVQSFPFSVQQPPVHLEPPLESNQIHSSLFSTPNVADLHSFSQFHQPHQQPSIPPGELPWVNRG</sequence>
<dbReference type="CDD" id="cd11660">
    <property type="entry name" value="SANT_TRF"/>
    <property type="match status" value="2"/>
</dbReference>
<protein>
    <submittedName>
        <fullName evidence="5">Myb family protein</fullName>
    </submittedName>
</protein>
<feature type="domain" description="HTH myb-type" evidence="4">
    <location>
        <begin position="136"/>
        <end position="194"/>
    </location>
</feature>
<evidence type="ECO:0000256" key="2">
    <source>
        <dbReference type="SAM" id="MobiDB-lite"/>
    </source>
</evidence>
<feature type="compositionally biased region" description="Polar residues" evidence="2">
    <location>
        <begin position="244"/>
        <end position="262"/>
    </location>
</feature>
<gene>
    <name evidence="5" type="ORF">SOCG_04290</name>
</gene>